<dbReference type="InterPro" id="IPR001005">
    <property type="entry name" value="SANT/Myb"/>
</dbReference>
<protein>
    <submittedName>
        <fullName evidence="7">Uncharacterized protein</fullName>
    </submittedName>
</protein>
<keyword evidence="8" id="KW-1185">Reference proteome</keyword>
<dbReference type="GO" id="GO:0006355">
    <property type="term" value="P:regulation of DNA-templated transcription"/>
    <property type="evidence" value="ECO:0007669"/>
    <property type="project" value="TreeGrafter"/>
</dbReference>
<dbReference type="Proteomes" id="UP000824469">
    <property type="component" value="Unassembled WGS sequence"/>
</dbReference>
<feature type="region of interest" description="Disordered" evidence="4">
    <location>
        <begin position="1"/>
        <end position="34"/>
    </location>
</feature>
<evidence type="ECO:0000256" key="2">
    <source>
        <dbReference type="ARBA" id="ARBA00023125"/>
    </source>
</evidence>
<dbReference type="GO" id="GO:0030154">
    <property type="term" value="P:cell differentiation"/>
    <property type="evidence" value="ECO:0007669"/>
    <property type="project" value="TreeGrafter"/>
</dbReference>
<feature type="compositionally biased region" description="Polar residues" evidence="4">
    <location>
        <begin position="145"/>
        <end position="167"/>
    </location>
</feature>
<evidence type="ECO:0000313" key="8">
    <source>
        <dbReference type="Proteomes" id="UP000824469"/>
    </source>
</evidence>
<feature type="compositionally biased region" description="Low complexity" evidence="4">
    <location>
        <begin position="17"/>
        <end position="34"/>
    </location>
</feature>
<evidence type="ECO:0000259" key="5">
    <source>
        <dbReference type="PROSITE" id="PS50090"/>
    </source>
</evidence>
<keyword evidence="2" id="KW-0238">DNA-binding</keyword>
<evidence type="ECO:0000256" key="4">
    <source>
        <dbReference type="SAM" id="MobiDB-lite"/>
    </source>
</evidence>
<proteinExistence type="predicted"/>
<feature type="domain" description="HTH myb-type" evidence="6">
    <location>
        <begin position="31"/>
        <end position="84"/>
    </location>
</feature>
<evidence type="ECO:0000256" key="3">
    <source>
        <dbReference type="ARBA" id="ARBA00023242"/>
    </source>
</evidence>
<dbReference type="Pfam" id="PF00249">
    <property type="entry name" value="Myb_DNA-binding"/>
    <property type="match status" value="2"/>
</dbReference>
<dbReference type="CDD" id="cd00167">
    <property type="entry name" value="SANT"/>
    <property type="match status" value="2"/>
</dbReference>
<dbReference type="SUPFAM" id="SSF46689">
    <property type="entry name" value="Homeodomain-like"/>
    <property type="match status" value="1"/>
</dbReference>
<dbReference type="InterPro" id="IPR017930">
    <property type="entry name" value="Myb_dom"/>
</dbReference>
<feature type="domain" description="Myb-like" evidence="5">
    <location>
        <begin position="31"/>
        <end position="84"/>
    </location>
</feature>
<feature type="region of interest" description="Disordered" evidence="4">
    <location>
        <begin position="141"/>
        <end position="167"/>
    </location>
</feature>
<dbReference type="Gene3D" id="1.10.10.60">
    <property type="entry name" value="Homeodomain-like"/>
    <property type="match status" value="2"/>
</dbReference>
<dbReference type="PROSITE" id="PS51294">
    <property type="entry name" value="HTH_MYB"/>
    <property type="match status" value="2"/>
</dbReference>
<keyword evidence="3" id="KW-0539">Nucleus</keyword>
<dbReference type="GO" id="GO:0000976">
    <property type="term" value="F:transcription cis-regulatory region binding"/>
    <property type="evidence" value="ECO:0007669"/>
    <property type="project" value="TreeGrafter"/>
</dbReference>
<dbReference type="EMBL" id="JAHRHJ020000003">
    <property type="protein sequence ID" value="KAH9320487.1"/>
    <property type="molecule type" value="Genomic_DNA"/>
</dbReference>
<feature type="domain" description="Myb-like" evidence="5">
    <location>
        <begin position="85"/>
        <end position="135"/>
    </location>
</feature>
<accession>A0AA38GBF2</accession>
<evidence type="ECO:0000259" key="6">
    <source>
        <dbReference type="PROSITE" id="PS51294"/>
    </source>
</evidence>
<comment type="caution">
    <text evidence="7">The sequence shown here is derived from an EMBL/GenBank/DDBJ whole genome shotgun (WGS) entry which is preliminary data.</text>
</comment>
<organism evidence="7 8">
    <name type="scientific">Taxus chinensis</name>
    <name type="common">Chinese yew</name>
    <name type="synonym">Taxus wallichiana var. chinensis</name>
    <dbReference type="NCBI Taxonomy" id="29808"/>
    <lineage>
        <taxon>Eukaryota</taxon>
        <taxon>Viridiplantae</taxon>
        <taxon>Streptophyta</taxon>
        <taxon>Embryophyta</taxon>
        <taxon>Tracheophyta</taxon>
        <taxon>Spermatophyta</taxon>
        <taxon>Pinopsida</taxon>
        <taxon>Pinidae</taxon>
        <taxon>Conifers II</taxon>
        <taxon>Cupressales</taxon>
        <taxon>Taxaceae</taxon>
        <taxon>Taxus</taxon>
    </lineage>
</organism>
<name>A0AA38GBF2_TAXCH</name>
<sequence>MVKDNNVNIGRVKMRSTKAGSSASSSSSSSTANAKKFPWSREEDFLLLKHVQAFGEGRWSELPHKAGLVGRSPQSCRFRWKNYLRPDIKHAAISPEEEDLIIRLHRLVGNRWSLIAGRVPGRTDNQIKNFWYTQMRKKHAADQPTGVQSQTSSITAESPITNETDNNMMGDGFEMLNTFGEEASFLLFYPPKEVAFTGDFEIKPSYSDNLLEVMDIFQGNCNYLNGFSDVV</sequence>
<comment type="subcellular location">
    <subcellularLocation>
        <location evidence="1">Nucleus</location>
    </subcellularLocation>
</comment>
<dbReference type="PANTHER" id="PTHR47998:SF91">
    <property type="entry name" value="MYB-RELATED PROTEIN 308-LIKE"/>
    <property type="match status" value="1"/>
</dbReference>
<dbReference type="AlphaFoldDB" id="A0AA38GBF2"/>
<gene>
    <name evidence="7" type="ORF">KI387_015126</name>
</gene>
<dbReference type="PANTHER" id="PTHR47998">
    <property type="entry name" value="TRANSCRIPTION FACTOR MYB51-LIKE ISOFORM X1"/>
    <property type="match status" value="1"/>
</dbReference>
<dbReference type="InterPro" id="IPR015495">
    <property type="entry name" value="Myb_TF_plants"/>
</dbReference>
<dbReference type="PROSITE" id="PS50090">
    <property type="entry name" value="MYB_LIKE"/>
    <property type="match status" value="2"/>
</dbReference>
<feature type="domain" description="HTH myb-type" evidence="6">
    <location>
        <begin position="85"/>
        <end position="139"/>
    </location>
</feature>
<evidence type="ECO:0000256" key="1">
    <source>
        <dbReference type="ARBA" id="ARBA00004123"/>
    </source>
</evidence>
<dbReference type="GO" id="GO:0005634">
    <property type="term" value="C:nucleus"/>
    <property type="evidence" value="ECO:0007669"/>
    <property type="project" value="UniProtKB-SubCell"/>
</dbReference>
<evidence type="ECO:0000313" key="7">
    <source>
        <dbReference type="EMBL" id="KAH9320487.1"/>
    </source>
</evidence>
<dbReference type="SMART" id="SM00717">
    <property type="entry name" value="SANT"/>
    <property type="match status" value="2"/>
</dbReference>
<reference evidence="7 8" key="1">
    <citation type="journal article" date="2021" name="Nat. Plants">
        <title>The Taxus genome provides insights into paclitaxel biosynthesis.</title>
        <authorList>
            <person name="Xiong X."/>
            <person name="Gou J."/>
            <person name="Liao Q."/>
            <person name="Li Y."/>
            <person name="Zhou Q."/>
            <person name="Bi G."/>
            <person name="Li C."/>
            <person name="Du R."/>
            <person name="Wang X."/>
            <person name="Sun T."/>
            <person name="Guo L."/>
            <person name="Liang H."/>
            <person name="Lu P."/>
            <person name="Wu Y."/>
            <person name="Zhang Z."/>
            <person name="Ro D.K."/>
            <person name="Shang Y."/>
            <person name="Huang S."/>
            <person name="Yan J."/>
        </authorList>
    </citation>
    <scope>NUCLEOTIDE SEQUENCE [LARGE SCALE GENOMIC DNA]</scope>
    <source>
        <strain evidence="7">Ta-2019</strain>
    </source>
</reference>
<dbReference type="OMA" id="WSELPHK"/>
<dbReference type="InterPro" id="IPR009057">
    <property type="entry name" value="Homeodomain-like_sf"/>
</dbReference>